<gene>
    <name evidence="1" type="ORF">DSL64_14370</name>
</gene>
<reference evidence="1 2" key="1">
    <citation type="submission" date="2018-07" db="EMBL/GenBank/DDBJ databases">
        <title>Dyadobacter roseus sp. nov., isolated from rose rhizosphere soil.</title>
        <authorList>
            <person name="Chen L."/>
        </authorList>
    </citation>
    <scope>NUCLEOTIDE SEQUENCE [LARGE SCALE GENOMIC DNA]</scope>
    <source>
        <strain evidence="1 2">RS19</strain>
    </source>
</reference>
<accession>A0A3D8YAJ4</accession>
<evidence type="ECO:0000313" key="1">
    <source>
        <dbReference type="EMBL" id="REA60715.1"/>
    </source>
</evidence>
<dbReference type="RefSeq" id="WP_115831600.1">
    <property type="nucleotide sequence ID" value="NZ_QNUL01000010.1"/>
</dbReference>
<evidence type="ECO:0000313" key="2">
    <source>
        <dbReference type="Proteomes" id="UP000256373"/>
    </source>
</evidence>
<protein>
    <recommendedName>
        <fullName evidence="3">Addiction module component CHP02574 family protein</fullName>
    </recommendedName>
</protein>
<proteinExistence type="predicted"/>
<keyword evidence="2" id="KW-1185">Reference proteome</keyword>
<dbReference type="EMBL" id="QNUL01000010">
    <property type="protein sequence ID" value="REA60715.1"/>
    <property type="molecule type" value="Genomic_DNA"/>
</dbReference>
<sequence>MNLQYIADHKGDVTGVFIPIQEWEALRKQLDLSKIDRTEISKHLHKQELLESFEQMRSIRAKKIQKPSLNDFLDELEEL</sequence>
<evidence type="ECO:0008006" key="3">
    <source>
        <dbReference type="Google" id="ProtNLM"/>
    </source>
</evidence>
<dbReference type="OrthoDB" id="798979at2"/>
<comment type="caution">
    <text evidence="1">The sequence shown here is derived from an EMBL/GenBank/DDBJ whole genome shotgun (WGS) entry which is preliminary data.</text>
</comment>
<dbReference type="AlphaFoldDB" id="A0A3D8YAJ4"/>
<dbReference type="Proteomes" id="UP000256373">
    <property type="component" value="Unassembled WGS sequence"/>
</dbReference>
<organism evidence="1 2">
    <name type="scientific">Dyadobacter luteus</name>
    <dbReference type="NCBI Taxonomy" id="2259619"/>
    <lineage>
        <taxon>Bacteria</taxon>
        <taxon>Pseudomonadati</taxon>
        <taxon>Bacteroidota</taxon>
        <taxon>Cytophagia</taxon>
        <taxon>Cytophagales</taxon>
        <taxon>Spirosomataceae</taxon>
        <taxon>Dyadobacter</taxon>
    </lineage>
</organism>
<name>A0A3D8YAJ4_9BACT</name>